<dbReference type="HOGENOM" id="CLU_2446074_0_0_5"/>
<dbReference type="EMBL" id="ADVL01000823">
    <property type="protein sequence ID" value="EFH09310.1"/>
    <property type="molecule type" value="Genomic_DNA"/>
</dbReference>
<gene>
    <name evidence="1" type="ORF">HMPREF0731_4472</name>
</gene>
<protein>
    <recommendedName>
        <fullName evidence="3">Glycosyl transferase family 1 domain-containing protein</fullName>
    </recommendedName>
</protein>
<dbReference type="Pfam" id="PF13692">
    <property type="entry name" value="Glyco_trans_1_4"/>
    <property type="match status" value="1"/>
</dbReference>
<organism evidence="1 2">
    <name type="scientific">Pseudoroseomonas cervicalis ATCC 49957</name>
    <dbReference type="NCBI Taxonomy" id="525371"/>
    <lineage>
        <taxon>Bacteria</taxon>
        <taxon>Pseudomonadati</taxon>
        <taxon>Pseudomonadota</taxon>
        <taxon>Alphaproteobacteria</taxon>
        <taxon>Acetobacterales</taxon>
        <taxon>Roseomonadaceae</taxon>
        <taxon>Roseomonas</taxon>
    </lineage>
</organism>
<dbReference type="AlphaFoldDB" id="D5RTR0"/>
<evidence type="ECO:0000313" key="1">
    <source>
        <dbReference type="EMBL" id="EFH09310.1"/>
    </source>
</evidence>
<feature type="non-terminal residue" evidence="1">
    <location>
        <position position="90"/>
    </location>
</feature>
<comment type="caution">
    <text evidence="1">The sequence shown here is derived from an EMBL/GenBank/DDBJ whole genome shotgun (WGS) entry which is preliminary data.</text>
</comment>
<reference evidence="1 2" key="1">
    <citation type="submission" date="2010-04" db="EMBL/GenBank/DDBJ databases">
        <authorList>
            <person name="Qin X."/>
            <person name="Bachman B."/>
            <person name="Battles P."/>
            <person name="Bell A."/>
            <person name="Bess C."/>
            <person name="Bickham C."/>
            <person name="Chaboub L."/>
            <person name="Chen D."/>
            <person name="Coyle M."/>
            <person name="Deiros D.R."/>
            <person name="Dinh H."/>
            <person name="Forbes L."/>
            <person name="Fowler G."/>
            <person name="Francisco L."/>
            <person name="Fu Q."/>
            <person name="Gubbala S."/>
            <person name="Hale W."/>
            <person name="Han Y."/>
            <person name="Hemphill L."/>
            <person name="Highlander S.K."/>
            <person name="Hirani K."/>
            <person name="Hogues M."/>
            <person name="Jackson L."/>
            <person name="Jakkamsetti A."/>
            <person name="Javaid M."/>
            <person name="Jiang H."/>
            <person name="Korchina V."/>
            <person name="Kovar C."/>
            <person name="Lara F."/>
            <person name="Lee S."/>
            <person name="Mata R."/>
            <person name="Mathew T."/>
            <person name="Moen C."/>
            <person name="Morales K."/>
            <person name="Munidasa M."/>
            <person name="Nazareth L."/>
            <person name="Ngo R."/>
            <person name="Nguyen L."/>
            <person name="Okwuonu G."/>
            <person name="Ongeri F."/>
            <person name="Patil S."/>
            <person name="Petrosino J."/>
            <person name="Pham C."/>
            <person name="Pham P."/>
            <person name="Pu L.-L."/>
            <person name="Puazo M."/>
            <person name="Raj R."/>
            <person name="Reid J."/>
            <person name="Rouhana J."/>
            <person name="Saada N."/>
            <person name="Shang Y."/>
            <person name="Simmons D."/>
            <person name="Thornton R."/>
            <person name="Warren J."/>
            <person name="Weissenberger G."/>
            <person name="Zhang J."/>
            <person name="Zhang L."/>
            <person name="Zhou C."/>
            <person name="Zhu D."/>
            <person name="Muzny D."/>
            <person name="Worley K."/>
            <person name="Gibbs R."/>
        </authorList>
    </citation>
    <scope>NUCLEOTIDE SEQUENCE [LARGE SCALE GENOMIC DNA]</scope>
    <source>
        <strain evidence="1 2">ATCC 49957</strain>
    </source>
</reference>
<sequence>MPHEAALAEAARGDLGLVLFQPGVENHRLALPHKLFDCMLAGLPVIAPAFATEVAEVVAEAGNGLLVDSADPAAIARAVAALANPARRQA</sequence>
<evidence type="ECO:0008006" key="3">
    <source>
        <dbReference type="Google" id="ProtNLM"/>
    </source>
</evidence>
<proteinExistence type="predicted"/>
<dbReference type="Proteomes" id="UP000005324">
    <property type="component" value="Unassembled WGS sequence"/>
</dbReference>
<dbReference type="Gene3D" id="3.40.50.2000">
    <property type="entry name" value="Glycogen Phosphorylase B"/>
    <property type="match status" value="1"/>
</dbReference>
<dbReference type="SUPFAM" id="SSF53756">
    <property type="entry name" value="UDP-Glycosyltransferase/glycogen phosphorylase"/>
    <property type="match status" value="1"/>
</dbReference>
<name>D5RTR0_9PROT</name>
<evidence type="ECO:0000313" key="2">
    <source>
        <dbReference type="Proteomes" id="UP000005324"/>
    </source>
</evidence>
<keyword evidence="2" id="KW-1185">Reference proteome</keyword>
<accession>D5RTR0</accession>